<organism evidence="2 3">
    <name type="scientific">Talaromyces stipitatus (strain ATCC 10500 / CBS 375.48 / QM 6759 / NRRL 1006)</name>
    <name type="common">Penicillium stipitatum</name>
    <dbReference type="NCBI Taxonomy" id="441959"/>
    <lineage>
        <taxon>Eukaryota</taxon>
        <taxon>Fungi</taxon>
        <taxon>Dikarya</taxon>
        <taxon>Ascomycota</taxon>
        <taxon>Pezizomycotina</taxon>
        <taxon>Eurotiomycetes</taxon>
        <taxon>Eurotiomycetidae</taxon>
        <taxon>Eurotiales</taxon>
        <taxon>Trichocomaceae</taxon>
        <taxon>Talaromyces</taxon>
        <taxon>Talaromyces sect. Talaromyces</taxon>
    </lineage>
</organism>
<keyword evidence="1" id="KW-0812">Transmembrane</keyword>
<evidence type="ECO:0000256" key="1">
    <source>
        <dbReference type="SAM" id="Phobius"/>
    </source>
</evidence>
<protein>
    <submittedName>
        <fullName evidence="2">Integral membrane protein, putative</fullName>
    </submittedName>
</protein>
<dbReference type="OMA" id="EWGHWGY"/>
<feature type="transmembrane region" description="Helical" evidence="1">
    <location>
        <begin position="100"/>
        <end position="117"/>
    </location>
</feature>
<dbReference type="Proteomes" id="UP000001745">
    <property type="component" value="Unassembled WGS sequence"/>
</dbReference>
<keyword evidence="1" id="KW-0472">Membrane</keyword>
<keyword evidence="3" id="KW-1185">Reference proteome</keyword>
<dbReference type="EMBL" id="EQ962652">
    <property type="protein sequence ID" value="EED23849.1"/>
    <property type="molecule type" value="Genomic_DNA"/>
</dbReference>
<dbReference type="VEuPathDB" id="FungiDB:TSTA_072420"/>
<dbReference type="AlphaFoldDB" id="B8LU19"/>
<dbReference type="HOGENOM" id="CLU_144283_0_0_1"/>
<dbReference type="GeneID" id="8101135"/>
<keyword evidence="1" id="KW-1133">Transmembrane helix</keyword>
<name>B8LU19_TALSN</name>
<feature type="transmembrane region" description="Helical" evidence="1">
    <location>
        <begin position="64"/>
        <end position="88"/>
    </location>
</feature>
<reference evidence="3" key="1">
    <citation type="journal article" date="2015" name="Genome Announc.">
        <title>Genome sequence of the AIDS-associated pathogen Penicillium marneffei (ATCC18224) and its near taxonomic relative Talaromyces stipitatus (ATCC10500).</title>
        <authorList>
            <person name="Nierman W.C."/>
            <person name="Fedorova-Abrams N.D."/>
            <person name="Andrianopoulos A."/>
        </authorList>
    </citation>
    <scope>NUCLEOTIDE SEQUENCE [LARGE SCALE GENOMIC DNA]</scope>
    <source>
        <strain evidence="3">ATCC 10500 / CBS 375.48 / QM 6759 / NRRL 1006</strain>
    </source>
</reference>
<dbReference type="InParanoid" id="B8LU19"/>
<dbReference type="InterPro" id="IPR025363">
    <property type="entry name" value="DUF4267"/>
</dbReference>
<accession>B8LU19</accession>
<evidence type="ECO:0000313" key="2">
    <source>
        <dbReference type="EMBL" id="EED23849.1"/>
    </source>
</evidence>
<sequence length="119" mass="13068">MRISESSFFTFASFLFGAISTGFGINSFLRPNHALSFFHFDDLRTSGDQQLVDYLMFIYGARDIFMGVTALGAVTIASGAVAVVDGFVCKLHGIGEWDHWGYSPMIIVTGLVLMGVLDW</sequence>
<dbReference type="PhylomeDB" id="B8LU19"/>
<dbReference type="OrthoDB" id="5216128at2759"/>
<evidence type="ECO:0000313" key="3">
    <source>
        <dbReference type="Proteomes" id="UP000001745"/>
    </source>
</evidence>
<proteinExistence type="predicted"/>
<dbReference type="RefSeq" id="XP_002341236.1">
    <property type="nucleotide sequence ID" value="XM_002341195.1"/>
</dbReference>
<dbReference type="eggNOG" id="ENOG502S3YM">
    <property type="taxonomic scope" value="Eukaryota"/>
</dbReference>
<gene>
    <name evidence="2" type="ORF">TSTA_072420</name>
</gene>
<dbReference type="Pfam" id="PF14087">
    <property type="entry name" value="DUF4267"/>
    <property type="match status" value="1"/>
</dbReference>